<keyword evidence="3" id="KW-1185">Reference proteome</keyword>
<protein>
    <submittedName>
        <fullName evidence="2">Uncharacterized protein</fullName>
    </submittedName>
</protein>
<sequence length="98" mass="10767">MYPLLLLVQIGSGLSLVRPLRKPSSPGSPSLMASRFRSGWRMQWYASAGPPNRRTGRPHGSSRSKHSFLGPGRPDEQLVYSSSVCSGEAALERLWLSN</sequence>
<feature type="compositionally biased region" description="Basic residues" evidence="1">
    <location>
        <begin position="54"/>
        <end position="66"/>
    </location>
</feature>
<dbReference type="GeneID" id="87875124"/>
<proteinExistence type="predicted"/>
<dbReference type="AlphaFoldDB" id="A0AAJ0I440"/>
<comment type="caution">
    <text evidence="2">The sequence shown here is derived from an EMBL/GenBank/DDBJ whole genome shotgun (WGS) entry which is preliminary data.</text>
</comment>
<dbReference type="EMBL" id="JAULSX010000006">
    <property type="protein sequence ID" value="KAK3489202.1"/>
    <property type="molecule type" value="Genomic_DNA"/>
</dbReference>
<dbReference type="Proteomes" id="UP001285908">
    <property type="component" value="Unassembled WGS sequence"/>
</dbReference>
<name>A0AAJ0I440_9PEZI</name>
<gene>
    <name evidence="2" type="ORF">B0T23DRAFT_384925</name>
</gene>
<reference evidence="2 3" key="1">
    <citation type="journal article" date="2023" name="Mol. Phylogenet. Evol.">
        <title>Genome-scale phylogeny and comparative genomics of the fungal order Sordariales.</title>
        <authorList>
            <person name="Hensen N."/>
            <person name="Bonometti L."/>
            <person name="Westerberg I."/>
            <person name="Brannstrom I.O."/>
            <person name="Guillou S."/>
            <person name="Cros-Aarteil S."/>
            <person name="Calhoun S."/>
            <person name="Haridas S."/>
            <person name="Kuo A."/>
            <person name="Mondo S."/>
            <person name="Pangilinan J."/>
            <person name="Riley R."/>
            <person name="LaButti K."/>
            <person name="Andreopoulos B."/>
            <person name="Lipzen A."/>
            <person name="Chen C."/>
            <person name="Yan M."/>
            <person name="Daum C."/>
            <person name="Ng V."/>
            <person name="Clum A."/>
            <person name="Steindorff A."/>
            <person name="Ohm R.A."/>
            <person name="Martin F."/>
            <person name="Silar P."/>
            <person name="Natvig D.O."/>
            <person name="Lalanne C."/>
            <person name="Gautier V."/>
            <person name="Ament-Velasquez S.L."/>
            <person name="Kruys A."/>
            <person name="Hutchinson M.I."/>
            <person name="Powell A.J."/>
            <person name="Barry K."/>
            <person name="Miller A.N."/>
            <person name="Grigoriev I.V."/>
            <person name="Debuchy R."/>
            <person name="Gladieux P."/>
            <person name="Hiltunen Thoren M."/>
            <person name="Johannesson H."/>
        </authorList>
    </citation>
    <scope>NUCLEOTIDE SEQUENCE [LARGE SCALE GENOMIC DNA]</scope>
    <source>
        <strain evidence="2 3">FGSC 10403</strain>
    </source>
</reference>
<dbReference type="RefSeq" id="XP_062690909.1">
    <property type="nucleotide sequence ID" value="XM_062837502.1"/>
</dbReference>
<evidence type="ECO:0000313" key="3">
    <source>
        <dbReference type="Proteomes" id="UP001285908"/>
    </source>
</evidence>
<accession>A0AAJ0I440</accession>
<feature type="region of interest" description="Disordered" evidence="1">
    <location>
        <begin position="47"/>
        <end position="75"/>
    </location>
</feature>
<evidence type="ECO:0000256" key="1">
    <source>
        <dbReference type="SAM" id="MobiDB-lite"/>
    </source>
</evidence>
<organism evidence="2 3">
    <name type="scientific">Neurospora hispaniola</name>
    <dbReference type="NCBI Taxonomy" id="588809"/>
    <lineage>
        <taxon>Eukaryota</taxon>
        <taxon>Fungi</taxon>
        <taxon>Dikarya</taxon>
        <taxon>Ascomycota</taxon>
        <taxon>Pezizomycotina</taxon>
        <taxon>Sordariomycetes</taxon>
        <taxon>Sordariomycetidae</taxon>
        <taxon>Sordariales</taxon>
        <taxon>Sordariaceae</taxon>
        <taxon>Neurospora</taxon>
    </lineage>
</organism>
<evidence type="ECO:0000313" key="2">
    <source>
        <dbReference type="EMBL" id="KAK3489202.1"/>
    </source>
</evidence>